<comment type="caution">
    <text evidence="2">The sequence shown here is derived from an EMBL/GenBank/DDBJ whole genome shotgun (WGS) entry which is preliminary data.</text>
</comment>
<protein>
    <submittedName>
        <fullName evidence="2">Uncharacterized protein</fullName>
    </submittedName>
</protein>
<dbReference type="EMBL" id="JANPWB010000009">
    <property type="protein sequence ID" value="KAJ1156343.1"/>
    <property type="molecule type" value="Genomic_DNA"/>
</dbReference>
<organism evidence="2 3">
    <name type="scientific">Pleurodeles waltl</name>
    <name type="common">Iberian ribbed newt</name>
    <dbReference type="NCBI Taxonomy" id="8319"/>
    <lineage>
        <taxon>Eukaryota</taxon>
        <taxon>Metazoa</taxon>
        <taxon>Chordata</taxon>
        <taxon>Craniata</taxon>
        <taxon>Vertebrata</taxon>
        <taxon>Euteleostomi</taxon>
        <taxon>Amphibia</taxon>
        <taxon>Batrachia</taxon>
        <taxon>Caudata</taxon>
        <taxon>Salamandroidea</taxon>
        <taxon>Salamandridae</taxon>
        <taxon>Pleurodelinae</taxon>
        <taxon>Pleurodeles</taxon>
    </lineage>
</organism>
<name>A0AAV7RZE2_PLEWA</name>
<sequence length="548" mass="57587">MEPNKVVQALKVLQDEGREDLLREGVLEQAWVGLKRPKRVSAEGVSAAVAACTSPVKSGKKFKSKSVGGRKVSRSPYRDEEPIQGVSVVKVSGAGKRRGGGRFSRRQGASLARRVAAGGRDSIVAGAVSVADRMGVQAVIAHARVASGCKQAPPPLEKGGGRVAVPLEERTLGGALKMAASSGSDWSRRGLLEERSLGVASKMAAPINIDNEDIVVISDDEEIEPVGQEKSGAQVFGGSSFVISRGAGRKLQLVPRLVSPMLHKVQSWQRDNEAVFGLGEQVDLIDGNGIFLRSKVCGESIVDRSVGRAFVSMDVSQPVEGEGTSWCGTPHASGGHGAKAVYQPSGRMVGDQSMPVKVRAPSEHRTEERVRSGAVRLTSGDATRASEVQPSTSQGAGVGWADWEELLDYDEDLEEPVVSTKRVMVAGEVPGVVQGGHVPVQSPGNLPRDEESVVEFLRAQRGWDNVGAVGRARARKGMVVGELRSKVDASIQVSPVKVDGKSQVSVGNGGGSSTKLESGDGVKSGPGQHGSRQDNATQQDSTLIATGR</sequence>
<evidence type="ECO:0000256" key="1">
    <source>
        <dbReference type="SAM" id="MobiDB-lite"/>
    </source>
</evidence>
<proteinExistence type="predicted"/>
<keyword evidence="3" id="KW-1185">Reference proteome</keyword>
<gene>
    <name evidence="2" type="ORF">NDU88_009066</name>
</gene>
<dbReference type="Proteomes" id="UP001066276">
    <property type="component" value="Chromosome 5"/>
</dbReference>
<evidence type="ECO:0000313" key="3">
    <source>
        <dbReference type="Proteomes" id="UP001066276"/>
    </source>
</evidence>
<reference evidence="2" key="1">
    <citation type="journal article" date="2022" name="bioRxiv">
        <title>Sequencing and chromosome-scale assembly of the giantPleurodeles waltlgenome.</title>
        <authorList>
            <person name="Brown T."/>
            <person name="Elewa A."/>
            <person name="Iarovenko S."/>
            <person name="Subramanian E."/>
            <person name="Araus A.J."/>
            <person name="Petzold A."/>
            <person name="Susuki M."/>
            <person name="Suzuki K.-i.T."/>
            <person name="Hayashi T."/>
            <person name="Toyoda A."/>
            <person name="Oliveira C."/>
            <person name="Osipova E."/>
            <person name="Leigh N.D."/>
            <person name="Simon A."/>
            <person name="Yun M.H."/>
        </authorList>
    </citation>
    <scope>NUCLEOTIDE SEQUENCE</scope>
    <source>
        <strain evidence="2">20211129_DDA</strain>
        <tissue evidence="2">Liver</tissue>
    </source>
</reference>
<accession>A0AAV7RZE2</accession>
<feature type="region of interest" description="Disordered" evidence="1">
    <location>
        <begin position="58"/>
        <end position="79"/>
    </location>
</feature>
<dbReference type="AlphaFoldDB" id="A0AAV7RZE2"/>
<feature type="region of interest" description="Disordered" evidence="1">
    <location>
        <begin position="498"/>
        <end position="548"/>
    </location>
</feature>
<evidence type="ECO:0000313" key="2">
    <source>
        <dbReference type="EMBL" id="KAJ1156343.1"/>
    </source>
</evidence>
<feature type="compositionally biased region" description="Polar residues" evidence="1">
    <location>
        <begin position="533"/>
        <end position="548"/>
    </location>
</feature>